<comment type="caution">
    <text evidence="2">The sequence shown here is derived from an EMBL/GenBank/DDBJ whole genome shotgun (WGS) entry which is preliminary data.</text>
</comment>
<evidence type="ECO:0000256" key="1">
    <source>
        <dbReference type="SAM" id="MobiDB-lite"/>
    </source>
</evidence>
<keyword evidence="3" id="KW-1185">Reference proteome</keyword>
<proteinExistence type="predicted"/>
<organism evidence="2 3">
    <name type="scientific">Cirrhinus mrigala</name>
    <name type="common">Mrigala</name>
    <dbReference type="NCBI Taxonomy" id="683832"/>
    <lineage>
        <taxon>Eukaryota</taxon>
        <taxon>Metazoa</taxon>
        <taxon>Chordata</taxon>
        <taxon>Craniata</taxon>
        <taxon>Vertebrata</taxon>
        <taxon>Euteleostomi</taxon>
        <taxon>Actinopterygii</taxon>
        <taxon>Neopterygii</taxon>
        <taxon>Teleostei</taxon>
        <taxon>Ostariophysi</taxon>
        <taxon>Cypriniformes</taxon>
        <taxon>Cyprinidae</taxon>
        <taxon>Labeoninae</taxon>
        <taxon>Labeonini</taxon>
        <taxon>Cirrhinus</taxon>
    </lineage>
</organism>
<feature type="region of interest" description="Disordered" evidence="1">
    <location>
        <begin position="1"/>
        <end position="39"/>
    </location>
</feature>
<feature type="region of interest" description="Disordered" evidence="1">
    <location>
        <begin position="238"/>
        <end position="342"/>
    </location>
</feature>
<feature type="non-terminal residue" evidence="2">
    <location>
        <position position="430"/>
    </location>
</feature>
<dbReference type="Proteomes" id="UP001529510">
    <property type="component" value="Unassembled WGS sequence"/>
</dbReference>
<dbReference type="AlphaFoldDB" id="A0ABD0RGH8"/>
<gene>
    <name evidence="2" type="ORF">M9458_006099</name>
</gene>
<evidence type="ECO:0000313" key="2">
    <source>
        <dbReference type="EMBL" id="KAL0197559.1"/>
    </source>
</evidence>
<feature type="compositionally biased region" description="Polar residues" evidence="1">
    <location>
        <begin position="305"/>
        <end position="318"/>
    </location>
</feature>
<feature type="compositionally biased region" description="Low complexity" evidence="1">
    <location>
        <begin position="263"/>
        <end position="278"/>
    </location>
</feature>
<accession>A0ABD0RGH8</accession>
<evidence type="ECO:0000313" key="3">
    <source>
        <dbReference type="Proteomes" id="UP001529510"/>
    </source>
</evidence>
<name>A0ABD0RGH8_CIRMR</name>
<reference evidence="2 3" key="1">
    <citation type="submission" date="2024-05" db="EMBL/GenBank/DDBJ databases">
        <title>Genome sequencing and assembly of Indian major carp, Cirrhinus mrigala (Hamilton, 1822).</title>
        <authorList>
            <person name="Mohindra V."/>
            <person name="Chowdhury L.M."/>
            <person name="Lal K."/>
            <person name="Jena J.K."/>
        </authorList>
    </citation>
    <scope>NUCLEOTIDE SEQUENCE [LARGE SCALE GENOMIC DNA]</scope>
    <source>
        <strain evidence="2">CM1030</strain>
        <tissue evidence="2">Blood</tissue>
    </source>
</reference>
<feature type="compositionally biased region" description="Basic and acidic residues" evidence="1">
    <location>
        <begin position="280"/>
        <end position="304"/>
    </location>
</feature>
<protein>
    <submittedName>
        <fullName evidence="2">Uncharacterized protein</fullName>
    </submittedName>
</protein>
<sequence>MSTDSRAPPARASSPNESDDDVSAPAAEHREDATSANRTTRLLHFKDDLPPCFHGDGRDKDNFSLWKARLELAVKACADAQTQDLAAILPTRLSGDALAYWLSLSPDIQQNYELLVLEAFPNYGECAIAMERFRRFVAGLDPVLQAKCHEHGATSLVEALAIACKWERAQEVLRLAPLPPLSQKTSLTPNLSTTLPSESLSAMVSTKTTASGDISSEIMTAVKQLTADVKALRMEVSQLKRQHASSGQRDYSPERGRDKHRYSPLSSPRRYPLSPASSPHRRDEPYSSIHREGDRRRGYGDRRVSPSSHYQNCHMSSSPHHRNHHISPPPTHRDRHVSLPPSYRDRQTVTPVSLHIMLLNMPAIRLFVVTNVSARPHLTVIVMVVQPLIIKIIAYIRLPIIRIIMLQNGSPTSSLARDLLLTICPHLVII</sequence>
<dbReference type="EMBL" id="JAMKFB020000003">
    <property type="protein sequence ID" value="KAL0197559.1"/>
    <property type="molecule type" value="Genomic_DNA"/>
</dbReference>